<accession>A0A0C2WFU6</accession>
<dbReference type="InParanoid" id="A0A0C2WFU6"/>
<name>A0A0C2WFU6_AMAMK</name>
<dbReference type="AlphaFoldDB" id="A0A0C2WFU6"/>
<evidence type="ECO:0000313" key="1">
    <source>
        <dbReference type="EMBL" id="KIL60307.1"/>
    </source>
</evidence>
<protein>
    <submittedName>
        <fullName evidence="1">Uncharacterized protein</fullName>
    </submittedName>
</protein>
<dbReference type="EMBL" id="KN818301">
    <property type="protein sequence ID" value="KIL60307.1"/>
    <property type="molecule type" value="Genomic_DNA"/>
</dbReference>
<dbReference type="OrthoDB" id="2913347at2759"/>
<dbReference type="Proteomes" id="UP000054549">
    <property type="component" value="Unassembled WGS sequence"/>
</dbReference>
<reference evidence="1 2" key="1">
    <citation type="submission" date="2014-04" db="EMBL/GenBank/DDBJ databases">
        <title>Evolutionary Origins and Diversification of the Mycorrhizal Mutualists.</title>
        <authorList>
            <consortium name="DOE Joint Genome Institute"/>
            <consortium name="Mycorrhizal Genomics Consortium"/>
            <person name="Kohler A."/>
            <person name="Kuo A."/>
            <person name="Nagy L.G."/>
            <person name="Floudas D."/>
            <person name="Copeland A."/>
            <person name="Barry K.W."/>
            <person name="Cichocki N."/>
            <person name="Veneault-Fourrey C."/>
            <person name="LaButti K."/>
            <person name="Lindquist E.A."/>
            <person name="Lipzen A."/>
            <person name="Lundell T."/>
            <person name="Morin E."/>
            <person name="Murat C."/>
            <person name="Riley R."/>
            <person name="Ohm R."/>
            <person name="Sun H."/>
            <person name="Tunlid A."/>
            <person name="Henrissat B."/>
            <person name="Grigoriev I.V."/>
            <person name="Hibbett D.S."/>
            <person name="Martin F."/>
        </authorList>
    </citation>
    <scope>NUCLEOTIDE SEQUENCE [LARGE SCALE GENOMIC DNA]</scope>
    <source>
        <strain evidence="1 2">Koide BX008</strain>
    </source>
</reference>
<dbReference type="HOGENOM" id="CLU_103878_0_0_1"/>
<evidence type="ECO:0000313" key="2">
    <source>
        <dbReference type="Proteomes" id="UP000054549"/>
    </source>
</evidence>
<sequence length="177" mass="19448">MSLTVMAFVLPPIPPTIVGLPFGHYGISYDISLRKTEDNLPNGWHSHRGSSSVAYIWLAMAATIEYSDYRRPNSNPVAVWMVMVQLCRIQPPGKLQSTLLSLKMHYIHHLNDMDVTNQLQLGRAFSTTLAGPTPQALVAQVPPGVLNPPPVIPGAGFVRPVHTRPSAMADDPNNYRS</sequence>
<gene>
    <name evidence="1" type="ORF">M378DRAFT_180510</name>
</gene>
<organism evidence="1 2">
    <name type="scientific">Amanita muscaria (strain Koide BX008)</name>
    <dbReference type="NCBI Taxonomy" id="946122"/>
    <lineage>
        <taxon>Eukaryota</taxon>
        <taxon>Fungi</taxon>
        <taxon>Dikarya</taxon>
        <taxon>Basidiomycota</taxon>
        <taxon>Agaricomycotina</taxon>
        <taxon>Agaricomycetes</taxon>
        <taxon>Agaricomycetidae</taxon>
        <taxon>Agaricales</taxon>
        <taxon>Pluteineae</taxon>
        <taxon>Amanitaceae</taxon>
        <taxon>Amanita</taxon>
    </lineage>
</organism>
<keyword evidence="2" id="KW-1185">Reference proteome</keyword>
<proteinExistence type="predicted"/>